<dbReference type="PIRSF" id="PIRSF010130">
    <property type="entry name" value="PduL"/>
    <property type="match status" value="1"/>
</dbReference>
<reference evidence="11 12" key="1">
    <citation type="journal article" date="2020" name="Microbiome">
        <title>Single-cell genomics of uncultured bacteria reveals dietary fiber responders in the mouse gut microbiota.</title>
        <authorList>
            <person name="Chijiiwa R."/>
            <person name="Hosokawa M."/>
            <person name="Kogawa M."/>
            <person name="Nishikawa Y."/>
            <person name="Ide K."/>
            <person name="Sakanashi C."/>
            <person name="Takahashi K."/>
            <person name="Takeyama H."/>
        </authorList>
    </citation>
    <scope>NUCLEOTIDE SEQUENCE [LARGE SCALE GENOMIC DNA]</scope>
    <source>
        <strain evidence="11">IMSAGC_017</strain>
    </source>
</reference>
<accession>A0A829ZC12</accession>
<dbReference type="NCBIfam" id="NF011652">
    <property type="entry name" value="PRK15070.1"/>
    <property type="match status" value="1"/>
</dbReference>
<dbReference type="GO" id="GO:0016747">
    <property type="term" value="F:acyltransferase activity, transferring groups other than amino-acyl groups"/>
    <property type="evidence" value="ECO:0007669"/>
    <property type="project" value="InterPro"/>
</dbReference>
<evidence type="ECO:0000256" key="3">
    <source>
        <dbReference type="ARBA" id="ARBA00012206"/>
    </source>
</evidence>
<comment type="catalytic activity">
    <reaction evidence="9 10">
        <text>propanoyl-CoA + phosphate = propanoyl phosphate + CoA</text>
        <dbReference type="Rhea" id="RHEA:28046"/>
        <dbReference type="ChEBI" id="CHEBI:43474"/>
        <dbReference type="ChEBI" id="CHEBI:57287"/>
        <dbReference type="ChEBI" id="CHEBI:57392"/>
        <dbReference type="ChEBI" id="CHEBI:58933"/>
        <dbReference type="EC" id="2.3.1.222"/>
    </reaction>
</comment>
<evidence type="ECO:0000256" key="2">
    <source>
        <dbReference type="ARBA" id="ARBA00007342"/>
    </source>
</evidence>
<dbReference type="InterPro" id="IPR008300">
    <property type="entry name" value="PTAC"/>
</dbReference>
<dbReference type="Proteomes" id="UP000490821">
    <property type="component" value="Unassembled WGS sequence"/>
</dbReference>
<name>A0A829ZC12_9FIRM</name>
<evidence type="ECO:0000256" key="7">
    <source>
        <dbReference type="ARBA" id="ARBA00022833"/>
    </source>
</evidence>
<comment type="function">
    <text evidence="10">Involved in 1,2-propanediol (1,2-PD) degradation by catalyzing the conversion of propanoyl-CoA to propanoyl-phosphate.</text>
</comment>
<evidence type="ECO:0000313" key="12">
    <source>
        <dbReference type="Proteomes" id="UP000490821"/>
    </source>
</evidence>
<evidence type="ECO:0000256" key="9">
    <source>
        <dbReference type="ARBA" id="ARBA00047589"/>
    </source>
</evidence>
<evidence type="ECO:0000256" key="5">
    <source>
        <dbReference type="ARBA" id="ARBA00022679"/>
    </source>
</evidence>
<gene>
    <name evidence="11" type="primary">pduL</name>
    <name evidence="11" type="ORF">IMSAGC017_01989</name>
</gene>
<evidence type="ECO:0000256" key="4">
    <source>
        <dbReference type="ARBA" id="ARBA00020837"/>
    </source>
</evidence>
<comment type="cofactor">
    <cofactor evidence="1">
        <name>Zn(2+)</name>
        <dbReference type="ChEBI" id="CHEBI:29105"/>
    </cofactor>
</comment>
<evidence type="ECO:0000256" key="10">
    <source>
        <dbReference type="PIRNR" id="PIRNR010130"/>
    </source>
</evidence>
<dbReference type="GO" id="GO:0046872">
    <property type="term" value="F:metal ion binding"/>
    <property type="evidence" value="ECO:0007669"/>
    <property type="project" value="UniProtKB-KW"/>
</dbReference>
<keyword evidence="6" id="KW-0479">Metal-binding</keyword>
<comment type="pathway">
    <text evidence="10">Polyol metabolism; 1,2-propanediol degradation.</text>
</comment>
<evidence type="ECO:0000313" key="11">
    <source>
        <dbReference type="EMBL" id="GFI41943.1"/>
    </source>
</evidence>
<sequence length="190" mass="20291">MTKKIIVETSARHIHLSDADLETLFGKGYQLTNKKDLSQPGQFACEEKVTVVGSKGEQKMSVLGPTRSATQVELSLTDARSLGLPAAIRESGDIEGTAGCKLIGPAGEVEIPCGVIAAKRHIHMTPADATEFGVTDKQIVKVEIETDGRSLVFKDVVCRVSESYATAMHIDTDESNAAGCGREVYGTIIK</sequence>
<dbReference type="RefSeq" id="WP_172473121.1">
    <property type="nucleotide sequence ID" value="NZ_BLMI01000251.1"/>
</dbReference>
<keyword evidence="7" id="KW-0862">Zinc</keyword>
<dbReference type="Pfam" id="PF06130">
    <property type="entry name" value="PTAC"/>
    <property type="match status" value="1"/>
</dbReference>
<comment type="similarity">
    <text evidence="2 10">Belongs to the PduL family.</text>
</comment>
<dbReference type="PANTHER" id="PTHR39453:SF1">
    <property type="entry name" value="PHOSPHATE PROPANOYLTRANSFERASE"/>
    <property type="match status" value="1"/>
</dbReference>
<evidence type="ECO:0000256" key="1">
    <source>
        <dbReference type="ARBA" id="ARBA00001947"/>
    </source>
</evidence>
<dbReference type="AlphaFoldDB" id="A0A829ZC12"/>
<comment type="caution">
    <text evidence="11">The sequence shown here is derived from an EMBL/GenBank/DDBJ whole genome shotgun (WGS) entry which is preliminary data.</text>
</comment>
<evidence type="ECO:0000256" key="6">
    <source>
        <dbReference type="ARBA" id="ARBA00022723"/>
    </source>
</evidence>
<dbReference type="PANTHER" id="PTHR39453">
    <property type="entry name" value="PHOSPHATE PROPANOYLTRANSFERASE"/>
    <property type="match status" value="1"/>
</dbReference>
<dbReference type="GO" id="GO:0051144">
    <property type="term" value="P:1,2-propanediol catabolic process"/>
    <property type="evidence" value="ECO:0007669"/>
    <property type="project" value="UniProtKB-UniPathway"/>
</dbReference>
<dbReference type="EMBL" id="BLMI01000251">
    <property type="protein sequence ID" value="GFI41943.1"/>
    <property type="molecule type" value="Genomic_DNA"/>
</dbReference>
<organism evidence="11 12">
    <name type="scientific">Thomasclavelia cocleata</name>
    <dbReference type="NCBI Taxonomy" id="69824"/>
    <lineage>
        <taxon>Bacteria</taxon>
        <taxon>Bacillati</taxon>
        <taxon>Bacillota</taxon>
        <taxon>Erysipelotrichia</taxon>
        <taxon>Erysipelotrichales</taxon>
        <taxon>Coprobacillaceae</taxon>
        <taxon>Thomasclavelia</taxon>
    </lineage>
</organism>
<proteinExistence type="inferred from homology"/>
<keyword evidence="5 10" id="KW-0808">Transferase</keyword>
<protein>
    <recommendedName>
        <fullName evidence="4 10">Phosphate propanoyltransferase</fullName>
        <ecNumber evidence="3 10">2.3.1.222</ecNumber>
    </recommendedName>
</protein>
<dbReference type="EC" id="2.3.1.222" evidence="3 10"/>
<evidence type="ECO:0000256" key="8">
    <source>
        <dbReference type="ARBA" id="ARBA00023315"/>
    </source>
</evidence>
<keyword evidence="8 10" id="KW-0012">Acyltransferase</keyword>
<dbReference type="UniPathway" id="UPA00621"/>